<sequence length="208" mass="22285">MAGKVQVNGTTSGYSPDVQSQITTALLQSGGVKRIQETLQQRLDEDGWTQNLRDYVDKLFRSGEATTYDDAYTKVMQHIGGSAGEPNLSVPRSAKEGGAEVLRKELEKIRPGLGAIEGGLITALLSRHDSTRNHASTTARRKVDGGSSVVLVPQHINPVAKDCMTILVTQTFRMRTVGVADMGAYARSEARGSARASLAGVASRRTLS</sequence>
<dbReference type="GO" id="GO:0003713">
    <property type="term" value="F:transcription coactivator activity"/>
    <property type="evidence" value="ECO:0007669"/>
    <property type="project" value="InterPro"/>
</dbReference>
<dbReference type="Proteomes" id="UP001274830">
    <property type="component" value="Unassembled WGS sequence"/>
</dbReference>
<dbReference type="GO" id="GO:0000124">
    <property type="term" value="C:SAGA complex"/>
    <property type="evidence" value="ECO:0007669"/>
    <property type="project" value="InterPro"/>
</dbReference>
<accession>A0AAE0WNM1</accession>
<gene>
    <name evidence="1" type="ORF">LTR78_005064</name>
</gene>
<evidence type="ECO:0000313" key="2">
    <source>
        <dbReference type="Proteomes" id="UP001274830"/>
    </source>
</evidence>
<comment type="caution">
    <text evidence="1">The sequence shown here is derived from an EMBL/GenBank/DDBJ whole genome shotgun (WGS) entry which is preliminary data.</text>
</comment>
<dbReference type="GO" id="GO:0006406">
    <property type="term" value="P:mRNA export from nucleus"/>
    <property type="evidence" value="ECO:0007669"/>
    <property type="project" value="InterPro"/>
</dbReference>
<name>A0AAE0WNM1_9PEZI</name>
<reference evidence="1" key="1">
    <citation type="submission" date="2023-07" db="EMBL/GenBank/DDBJ databases">
        <title>Black Yeasts Isolated from many extreme environments.</title>
        <authorList>
            <person name="Coleine C."/>
            <person name="Stajich J.E."/>
            <person name="Selbmann L."/>
        </authorList>
    </citation>
    <scope>NUCLEOTIDE SEQUENCE</scope>
    <source>
        <strain evidence="1">CCFEE 5485</strain>
    </source>
</reference>
<dbReference type="InterPro" id="IPR038212">
    <property type="entry name" value="TF_EnY2_sf"/>
</dbReference>
<dbReference type="InterPro" id="IPR018783">
    <property type="entry name" value="TF_ENY2"/>
</dbReference>
<dbReference type="Pfam" id="PF10163">
    <property type="entry name" value="EnY2"/>
    <property type="match status" value="1"/>
</dbReference>
<dbReference type="EMBL" id="JAUTXT010000016">
    <property type="protein sequence ID" value="KAK3675130.1"/>
    <property type="molecule type" value="Genomic_DNA"/>
</dbReference>
<organism evidence="1 2">
    <name type="scientific">Recurvomyces mirabilis</name>
    <dbReference type="NCBI Taxonomy" id="574656"/>
    <lineage>
        <taxon>Eukaryota</taxon>
        <taxon>Fungi</taxon>
        <taxon>Dikarya</taxon>
        <taxon>Ascomycota</taxon>
        <taxon>Pezizomycotina</taxon>
        <taxon>Dothideomycetes</taxon>
        <taxon>Dothideomycetidae</taxon>
        <taxon>Mycosphaerellales</taxon>
        <taxon>Teratosphaeriaceae</taxon>
        <taxon>Recurvomyces</taxon>
    </lineage>
</organism>
<protein>
    <submittedName>
        <fullName evidence="1">Uncharacterized protein</fullName>
    </submittedName>
</protein>
<dbReference type="AlphaFoldDB" id="A0AAE0WNM1"/>
<proteinExistence type="predicted"/>
<evidence type="ECO:0000313" key="1">
    <source>
        <dbReference type="EMBL" id="KAK3675130.1"/>
    </source>
</evidence>
<dbReference type="GO" id="GO:0005643">
    <property type="term" value="C:nuclear pore"/>
    <property type="evidence" value="ECO:0007669"/>
    <property type="project" value="InterPro"/>
</dbReference>
<dbReference type="Gene3D" id="1.10.246.140">
    <property type="match status" value="1"/>
</dbReference>
<keyword evidence="2" id="KW-1185">Reference proteome</keyword>